<dbReference type="InterPro" id="IPR036291">
    <property type="entry name" value="NAD(P)-bd_dom_sf"/>
</dbReference>
<keyword evidence="5" id="KW-1185">Reference proteome</keyword>
<evidence type="ECO:0000313" key="4">
    <source>
        <dbReference type="EMBL" id="KAF2674991.1"/>
    </source>
</evidence>
<dbReference type="EMBL" id="MU004230">
    <property type="protein sequence ID" value="KAF2674991.1"/>
    <property type="molecule type" value="Genomic_DNA"/>
</dbReference>
<evidence type="ECO:0000256" key="3">
    <source>
        <dbReference type="ARBA" id="ARBA00023002"/>
    </source>
</evidence>
<dbReference type="AlphaFoldDB" id="A0A6A6UU85"/>
<dbReference type="OrthoDB" id="191139at2759"/>
<dbReference type="Proteomes" id="UP000799302">
    <property type="component" value="Unassembled WGS sequence"/>
</dbReference>
<protein>
    <submittedName>
        <fullName evidence="4">NAD(P)-binding protein</fullName>
    </submittedName>
</protein>
<dbReference type="PANTHER" id="PTHR24320:SF236">
    <property type="entry name" value="SHORT-CHAIN DEHYDROGENASE-RELATED"/>
    <property type="match status" value="1"/>
</dbReference>
<dbReference type="PRINTS" id="PR00081">
    <property type="entry name" value="GDHRDH"/>
</dbReference>
<comment type="similarity">
    <text evidence="1">Belongs to the short-chain dehydrogenases/reductases (SDR) family.</text>
</comment>
<dbReference type="Pfam" id="PF00106">
    <property type="entry name" value="adh_short"/>
    <property type="match status" value="1"/>
</dbReference>
<gene>
    <name evidence="4" type="ORF">BT63DRAFT_25699</name>
</gene>
<dbReference type="PANTHER" id="PTHR24320">
    <property type="entry name" value="RETINOL DEHYDROGENASE"/>
    <property type="match status" value="1"/>
</dbReference>
<reference evidence="4" key="1">
    <citation type="journal article" date="2020" name="Stud. Mycol.">
        <title>101 Dothideomycetes genomes: a test case for predicting lifestyles and emergence of pathogens.</title>
        <authorList>
            <person name="Haridas S."/>
            <person name="Albert R."/>
            <person name="Binder M."/>
            <person name="Bloem J."/>
            <person name="Labutti K."/>
            <person name="Salamov A."/>
            <person name="Andreopoulos B."/>
            <person name="Baker S."/>
            <person name="Barry K."/>
            <person name="Bills G."/>
            <person name="Bluhm B."/>
            <person name="Cannon C."/>
            <person name="Castanera R."/>
            <person name="Culley D."/>
            <person name="Daum C."/>
            <person name="Ezra D."/>
            <person name="Gonzalez J."/>
            <person name="Henrissat B."/>
            <person name="Kuo A."/>
            <person name="Liang C."/>
            <person name="Lipzen A."/>
            <person name="Lutzoni F."/>
            <person name="Magnuson J."/>
            <person name="Mondo S."/>
            <person name="Nolan M."/>
            <person name="Ohm R."/>
            <person name="Pangilinan J."/>
            <person name="Park H.-J."/>
            <person name="Ramirez L."/>
            <person name="Alfaro M."/>
            <person name="Sun H."/>
            <person name="Tritt A."/>
            <person name="Yoshinaga Y."/>
            <person name="Zwiers L.-H."/>
            <person name="Turgeon B."/>
            <person name="Goodwin S."/>
            <person name="Spatafora J."/>
            <person name="Crous P."/>
            <person name="Grigoriev I."/>
        </authorList>
    </citation>
    <scope>NUCLEOTIDE SEQUENCE</scope>
    <source>
        <strain evidence="4">CBS 115976</strain>
    </source>
</reference>
<evidence type="ECO:0000313" key="5">
    <source>
        <dbReference type="Proteomes" id="UP000799302"/>
    </source>
</evidence>
<sequence length="326" mass="35495">MGATLSQLWPPKPTLTERNIQSQKGKVFLITGANSGIGLEMTKILYDAGATIYMACRTQDKTEAAMKGIVSGAKAPKDSTGRLEFLQLDLSDLSSIKSSAATFLSKESKLDVLFNNAGISQPPAGLVSAQGHDIQIATNCFGPLLFTDLVLPALRAAAPCSTPGAVRIVWTSSQMVDLAAGKDGFSMSDMQNPPKDNTQIYTNTKTGNWFLASEVGKRVDADGILSITQNPGGLKTNVLRTAPKWMMWISWPMLWPPIYGAYTELWTGLSPELGMADQGAYIIPWGRKHPGQRKDLHLALKDKEEGGSGRAGEFYEWCEEMIKDYR</sequence>
<organism evidence="4 5">
    <name type="scientific">Microthyrium microscopicum</name>
    <dbReference type="NCBI Taxonomy" id="703497"/>
    <lineage>
        <taxon>Eukaryota</taxon>
        <taxon>Fungi</taxon>
        <taxon>Dikarya</taxon>
        <taxon>Ascomycota</taxon>
        <taxon>Pezizomycotina</taxon>
        <taxon>Dothideomycetes</taxon>
        <taxon>Dothideomycetes incertae sedis</taxon>
        <taxon>Microthyriales</taxon>
        <taxon>Microthyriaceae</taxon>
        <taxon>Microthyrium</taxon>
    </lineage>
</organism>
<keyword evidence="3" id="KW-0560">Oxidoreductase</keyword>
<name>A0A6A6UU85_9PEZI</name>
<evidence type="ECO:0000256" key="2">
    <source>
        <dbReference type="ARBA" id="ARBA00022857"/>
    </source>
</evidence>
<evidence type="ECO:0000256" key="1">
    <source>
        <dbReference type="ARBA" id="ARBA00006484"/>
    </source>
</evidence>
<dbReference type="Gene3D" id="3.40.50.720">
    <property type="entry name" value="NAD(P)-binding Rossmann-like Domain"/>
    <property type="match status" value="1"/>
</dbReference>
<accession>A0A6A6UU85</accession>
<dbReference type="GO" id="GO:0016491">
    <property type="term" value="F:oxidoreductase activity"/>
    <property type="evidence" value="ECO:0007669"/>
    <property type="project" value="UniProtKB-KW"/>
</dbReference>
<dbReference type="SUPFAM" id="SSF51735">
    <property type="entry name" value="NAD(P)-binding Rossmann-fold domains"/>
    <property type="match status" value="1"/>
</dbReference>
<proteinExistence type="inferred from homology"/>
<keyword evidence="2" id="KW-0521">NADP</keyword>
<dbReference type="InterPro" id="IPR002347">
    <property type="entry name" value="SDR_fam"/>
</dbReference>